<feature type="domain" description="NADH:quinone oxidoreductase/Mrp antiporter transmembrane" evidence="7">
    <location>
        <begin position="129"/>
        <end position="426"/>
    </location>
</feature>
<comment type="similarity">
    <text evidence="5">Belongs to the complex I subunit 2 family.</text>
</comment>
<dbReference type="InterPro" id="IPR010096">
    <property type="entry name" value="NADH-Q_OxRdtase_suN/2"/>
</dbReference>
<feature type="transmembrane region" description="Helical" evidence="5">
    <location>
        <begin position="411"/>
        <end position="431"/>
    </location>
</feature>
<protein>
    <recommendedName>
        <fullName evidence="5">NADH-quinone oxidoreductase subunit N</fullName>
        <ecNumber evidence="5">7.1.1.-</ecNumber>
    </recommendedName>
    <alternativeName>
        <fullName evidence="5">NADH dehydrogenase I subunit N</fullName>
    </alternativeName>
    <alternativeName>
        <fullName evidence="5">NDH-1 subunit N</fullName>
    </alternativeName>
</protein>
<dbReference type="InterPro" id="IPR001750">
    <property type="entry name" value="ND/Mrp_TM"/>
</dbReference>
<dbReference type="GO" id="GO:0005886">
    <property type="term" value="C:plasma membrane"/>
    <property type="evidence" value="ECO:0007669"/>
    <property type="project" value="UniProtKB-SubCell"/>
</dbReference>
<feature type="transmembrane region" description="Helical" evidence="5">
    <location>
        <begin position="280"/>
        <end position="300"/>
    </location>
</feature>
<feature type="transmembrane region" description="Helical" evidence="5">
    <location>
        <begin position="78"/>
        <end position="98"/>
    </location>
</feature>
<dbReference type="EC" id="7.1.1.-" evidence="5"/>
<evidence type="ECO:0000259" key="7">
    <source>
        <dbReference type="Pfam" id="PF00361"/>
    </source>
</evidence>
<reference evidence="8 9" key="1">
    <citation type="submission" date="2016-10" db="EMBL/GenBank/DDBJ databases">
        <authorList>
            <person name="de Groot N.N."/>
        </authorList>
    </citation>
    <scope>NUCLEOTIDE SEQUENCE [LARGE SCALE GENOMIC DNA]</scope>
    <source>
        <strain evidence="8 9">DSM 44778</strain>
    </source>
</reference>
<keyword evidence="5" id="KW-1003">Cell membrane</keyword>
<feature type="transmembrane region" description="Helical" evidence="5">
    <location>
        <begin position="307"/>
        <end position="324"/>
    </location>
</feature>
<comment type="subcellular location">
    <subcellularLocation>
        <location evidence="1 5">Cell membrane</location>
        <topology evidence="1 5">Multi-pass membrane protein</topology>
    </subcellularLocation>
    <subcellularLocation>
        <location evidence="6">Membrane</location>
        <topology evidence="6">Multi-pass membrane protein</topology>
    </subcellularLocation>
</comment>
<sequence length="484" mass="53546">MQSMSDMDWGIMAPEWVIAIACALLIVVDLFLKNTASRRWIGFLSLLAVGMAGGWVITQFRHKSAMILDGAYILAPYTLIWKIILLTGAALVLLVSLGQEKKEYEPHEGEYYYLLLTAVLGGMIVVSTADLIGLYTGLELLSLSSYILVGIQKKKNRSNEAAWKYVVLGGVSSAFILYGMSFLYGLTGTTHVGEIQKQLSQVGSSYEAYVYLSFFLMMVGFGFKLASAPFHTWAPDVYQGAPTPITSFLAIVSKSVTFALVLIVYMAYAGPYGEFQEDMIILFMIMATLSMIIGNTVALRQTNVKRMMAYSSIAHAGYVLVAVATGNQILIPIVFFYLFVYLFMTIGVFAVIALVAEQEKSEDLKAFAGLYHRSPLLALSMSVFLLSLAGIPVTAGFFGKFYIIMGALELNHIWLIAVMIVTTIISYYYYFAVIRQMYFRRPASSDPVRVSWPMKVAIGISLIATMGIGIMPQFVLETLQSLLR</sequence>
<comment type="subunit">
    <text evidence="5">NDH-1 is composed of 14 different subunits. Subunits NuoA, H, J, K, L, M, N constitute the membrane sector of the complex.</text>
</comment>
<evidence type="ECO:0000313" key="8">
    <source>
        <dbReference type="EMBL" id="SFI66102.1"/>
    </source>
</evidence>
<evidence type="ECO:0000256" key="1">
    <source>
        <dbReference type="ARBA" id="ARBA00004651"/>
    </source>
</evidence>
<dbReference type="PANTHER" id="PTHR22773">
    <property type="entry name" value="NADH DEHYDROGENASE"/>
    <property type="match status" value="1"/>
</dbReference>
<keyword evidence="4 5" id="KW-0472">Membrane</keyword>
<keyword evidence="5" id="KW-1278">Translocase</keyword>
<accession>A0A1I3K0U2</accession>
<dbReference type="GO" id="GO:0008137">
    <property type="term" value="F:NADH dehydrogenase (ubiquinone) activity"/>
    <property type="evidence" value="ECO:0007669"/>
    <property type="project" value="InterPro"/>
</dbReference>
<evidence type="ECO:0000256" key="3">
    <source>
        <dbReference type="ARBA" id="ARBA00022989"/>
    </source>
</evidence>
<dbReference type="AlphaFoldDB" id="A0A1I3K0U2"/>
<keyword evidence="2 5" id="KW-0812">Transmembrane</keyword>
<feature type="transmembrane region" description="Helical" evidence="5">
    <location>
        <begin position="132"/>
        <end position="151"/>
    </location>
</feature>
<feature type="transmembrane region" description="Helical" evidence="5">
    <location>
        <begin position="330"/>
        <end position="355"/>
    </location>
</feature>
<dbReference type="GO" id="GO:0050136">
    <property type="term" value="F:NADH dehydrogenase (quinone) (non-electrogenic) activity"/>
    <property type="evidence" value="ECO:0007669"/>
    <property type="project" value="UniProtKB-UniRule"/>
</dbReference>
<feature type="transmembrane region" description="Helical" evidence="5">
    <location>
        <begin position="247"/>
        <end position="268"/>
    </location>
</feature>
<dbReference type="GO" id="GO:0048038">
    <property type="term" value="F:quinone binding"/>
    <property type="evidence" value="ECO:0007669"/>
    <property type="project" value="UniProtKB-KW"/>
</dbReference>
<evidence type="ECO:0000256" key="5">
    <source>
        <dbReference type="HAMAP-Rule" id="MF_00445"/>
    </source>
</evidence>
<dbReference type="RefSeq" id="WP_093227314.1">
    <property type="nucleotide sequence ID" value="NZ_FORR01000001.1"/>
</dbReference>
<dbReference type="STRING" id="46223.SAMN05421852_101285"/>
<evidence type="ECO:0000313" key="9">
    <source>
        <dbReference type="Proteomes" id="UP000199545"/>
    </source>
</evidence>
<dbReference type="OrthoDB" id="9811718at2"/>
<dbReference type="NCBIfam" id="TIGR01770">
    <property type="entry name" value="NDH_I_N"/>
    <property type="match status" value="1"/>
</dbReference>
<keyword evidence="5" id="KW-0874">Quinone</keyword>
<keyword evidence="3 5" id="KW-1133">Transmembrane helix</keyword>
<gene>
    <name evidence="5" type="primary">nuoN</name>
    <name evidence="8" type="ORF">SAMN05421852_101285</name>
</gene>
<keyword evidence="5" id="KW-0520">NAD</keyword>
<organism evidence="8 9">
    <name type="scientific">Thermoflavimicrobium dichotomicum</name>
    <dbReference type="NCBI Taxonomy" id="46223"/>
    <lineage>
        <taxon>Bacteria</taxon>
        <taxon>Bacillati</taxon>
        <taxon>Bacillota</taxon>
        <taxon>Bacilli</taxon>
        <taxon>Bacillales</taxon>
        <taxon>Thermoactinomycetaceae</taxon>
        <taxon>Thermoflavimicrobium</taxon>
    </lineage>
</organism>
<feature type="transmembrane region" description="Helical" evidence="5">
    <location>
        <begin position="452"/>
        <end position="475"/>
    </location>
</feature>
<feature type="transmembrane region" description="Helical" evidence="5">
    <location>
        <begin position="376"/>
        <end position="399"/>
    </location>
</feature>
<dbReference type="HAMAP" id="MF_00445">
    <property type="entry name" value="NDH1_NuoN_1"/>
    <property type="match status" value="1"/>
</dbReference>
<proteinExistence type="inferred from homology"/>
<evidence type="ECO:0000256" key="4">
    <source>
        <dbReference type="ARBA" id="ARBA00023136"/>
    </source>
</evidence>
<evidence type="ECO:0000256" key="6">
    <source>
        <dbReference type="RuleBase" id="RU000320"/>
    </source>
</evidence>
<dbReference type="EMBL" id="FORR01000001">
    <property type="protein sequence ID" value="SFI66102.1"/>
    <property type="molecule type" value="Genomic_DNA"/>
</dbReference>
<dbReference type="Proteomes" id="UP000199545">
    <property type="component" value="Unassembled WGS sequence"/>
</dbReference>
<comment type="catalytic activity">
    <reaction evidence="5">
        <text>a quinone + NADH + 5 H(+)(in) = a quinol + NAD(+) + 4 H(+)(out)</text>
        <dbReference type="Rhea" id="RHEA:57888"/>
        <dbReference type="ChEBI" id="CHEBI:15378"/>
        <dbReference type="ChEBI" id="CHEBI:24646"/>
        <dbReference type="ChEBI" id="CHEBI:57540"/>
        <dbReference type="ChEBI" id="CHEBI:57945"/>
        <dbReference type="ChEBI" id="CHEBI:132124"/>
    </reaction>
</comment>
<keyword evidence="9" id="KW-1185">Reference proteome</keyword>
<dbReference type="Pfam" id="PF00361">
    <property type="entry name" value="Proton_antipo_M"/>
    <property type="match status" value="1"/>
</dbReference>
<feature type="transmembrane region" description="Helical" evidence="5">
    <location>
        <begin position="39"/>
        <end position="58"/>
    </location>
</feature>
<comment type="function">
    <text evidence="5">NDH-1 shuttles electrons from NADH, via FMN and iron-sulfur (Fe-S) centers, to quinones in the respiratory chain. The immediate electron acceptor for the enzyme in this species is believed to be a menaquinone. Couples the redox reaction to proton translocation (for every two electrons transferred, four hydrogen ions are translocated across the cytoplasmic membrane), and thus conserves the redox energy in a proton gradient.</text>
</comment>
<feature type="transmembrane region" description="Helical" evidence="5">
    <location>
        <begin position="12"/>
        <end position="32"/>
    </location>
</feature>
<name>A0A1I3K0U2_9BACL</name>
<feature type="transmembrane region" description="Helical" evidence="5">
    <location>
        <begin position="110"/>
        <end position="126"/>
    </location>
</feature>
<evidence type="ECO:0000256" key="2">
    <source>
        <dbReference type="ARBA" id="ARBA00022692"/>
    </source>
</evidence>
<feature type="transmembrane region" description="Helical" evidence="5">
    <location>
        <begin position="206"/>
        <end position="226"/>
    </location>
</feature>
<keyword evidence="5" id="KW-0813">Transport</keyword>
<feature type="transmembrane region" description="Helical" evidence="5">
    <location>
        <begin position="163"/>
        <end position="186"/>
    </location>
</feature>
<dbReference type="GO" id="GO:0042773">
    <property type="term" value="P:ATP synthesis coupled electron transport"/>
    <property type="evidence" value="ECO:0007669"/>
    <property type="project" value="InterPro"/>
</dbReference>